<dbReference type="Pfam" id="PF20043">
    <property type="entry name" value="DUF6445"/>
    <property type="match status" value="1"/>
</dbReference>
<sequence length="230" mass="25750">MTSPLALNANARIATRHFGEERQPLIEVDDALVDVDLVIEIAARHRFTQHGEFYPGVRAPVSEAISMPLVEPLLPRIAEEFALARMPLYRECYLSLVTQPPSGLAPIQRLPHFDGVEDERIAVLLYLDRAERGGTGFYRQRATGFESVDATRFESYRSKLEQGIDKVGLPAASYISGDTELFEHVHRIEGRFNAMAIYRGNTLHCADLPGDFAPDLDPRTGRLTLNLFLS</sequence>
<keyword evidence="2" id="KW-1185">Reference proteome</keyword>
<protein>
    <submittedName>
        <fullName evidence="1">DUF6445 family protein</fullName>
    </submittedName>
</protein>
<accession>A0ABT9HRX9</accession>
<dbReference type="RefSeq" id="WP_305933131.1">
    <property type="nucleotide sequence ID" value="NZ_JAVAIM010000001.1"/>
</dbReference>
<organism evidence="1 2">
    <name type="scientific">Qipengyuania profundimaris</name>
    <dbReference type="NCBI Taxonomy" id="3067652"/>
    <lineage>
        <taxon>Bacteria</taxon>
        <taxon>Pseudomonadati</taxon>
        <taxon>Pseudomonadota</taxon>
        <taxon>Alphaproteobacteria</taxon>
        <taxon>Sphingomonadales</taxon>
        <taxon>Erythrobacteraceae</taxon>
        <taxon>Qipengyuania</taxon>
    </lineage>
</organism>
<comment type="caution">
    <text evidence="1">The sequence shown here is derived from an EMBL/GenBank/DDBJ whole genome shotgun (WGS) entry which is preliminary data.</text>
</comment>
<dbReference type="InterPro" id="IPR045617">
    <property type="entry name" value="DUF6445"/>
</dbReference>
<proteinExistence type="predicted"/>
<dbReference type="EMBL" id="JAVAIM010000001">
    <property type="protein sequence ID" value="MDP4575892.1"/>
    <property type="molecule type" value="Genomic_DNA"/>
</dbReference>
<evidence type="ECO:0000313" key="2">
    <source>
        <dbReference type="Proteomes" id="UP001240639"/>
    </source>
</evidence>
<dbReference type="Proteomes" id="UP001240639">
    <property type="component" value="Unassembled WGS sequence"/>
</dbReference>
<reference evidence="1 2" key="1">
    <citation type="submission" date="2023-08" db="EMBL/GenBank/DDBJ databases">
        <title>genomic of G39.</title>
        <authorList>
            <person name="Wang Y."/>
        </authorList>
    </citation>
    <scope>NUCLEOTIDE SEQUENCE [LARGE SCALE GENOMIC DNA]</scope>
    <source>
        <strain evidence="1 2">G39</strain>
    </source>
</reference>
<name>A0ABT9HRX9_9SPHN</name>
<gene>
    <name evidence="1" type="ORF">Q9K02_12135</name>
</gene>
<evidence type="ECO:0000313" key="1">
    <source>
        <dbReference type="EMBL" id="MDP4575892.1"/>
    </source>
</evidence>